<keyword evidence="2 8" id="KW-0645">Protease</keyword>
<dbReference type="Proteomes" id="UP001156690">
    <property type="component" value="Unassembled WGS sequence"/>
</dbReference>
<keyword evidence="10" id="KW-1185">Reference proteome</keyword>
<evidence type="ECO:0000256" key="3">
    <source>
        <dbReference type="ARBA" id="ARBA00022763"/>
    </source>
</evidence>
<evidence type="ECO:0000256" key="5">
    <source>
        <dbReference type="ARBA" id="ARBA00023124"/>
    </source>
</evidence>
<evidence type="ECO:0000256" key="8">
    <source>
        <dbReference type="RuleBase" id="RU364100"/>
    </source>
</evidence>
<dbReference type="GO" id="GO:0008233">
    <property type="term" value="F:peptidase activity"/>
    <property type="evidence" value="ECO:0007669"/>
    <property type="project" value="UniProtKB-KW"/>
</dbReference>
<dbReference type="Pfam" id="PF02586">
    <property type="entry name" value="SRAP"/>
    <property type="match status" value="1"/>
</dbReference>
<accession>A0AAV5P015</accession>
<proteinExistence type="inferred from homology"/>
<keyword evidence="6" id="KW-0238">DNA-binding</keyword>
<comment type="caution">
    <text evidence="9">The sequence shown here is derived from an EMBL/GenBank/DDBJ whole genome shotgun (WGS) entry which is preliminary data.</text>
</comment>
<dbReference type="RefSeq" id="WP_224056075.1">
    <property type="nucleotide sequence ID" value="NZ_AP025145.1"/>
</dbReference>
<keyword evidence="3" id="KW-0227">DNA damage</keyword>
<dbReference type="SUPFAM" id="SSF143081">
    <property type="entry name" value="BB1717-like"/>
    <property type="match status" value="1"/>
</dbReference>
<evidence type="ECO:0000256" key="7">
    <source>
        <dbReference type="ARBA" id="ARBA00023239"/>
    </source>
</evidence>
<organism evidence="9 10">
    <name type="scientific">Vibrio penaeicida</name>
    <dbReference type="NCBI Taxonomy" id="104609"/>
    <lineage>
        <taxon>Bacteria</taxon>
        <taxon>Pseudomonadati</taxon>
        <taxon>Pseudomonadota</taxon>
        <taxon>Gammaproteobacteria</taxon>
        <taxon>Vibrionales</taxon>
        <taxon>Vibrionaceae</taxon>
        <taxon>Vibrio</taxon>
    </lineage>
</organism>
<dbReference type="PANTHER" id="PTHR13604:SF0">
    <property type="entry name" value="ABASIC SITE PROCESSING PROTEIN HMCES"/>
    <property type="match status" value="1"/>
</dbReference>
<dbReference type="EMBL" id="BSNX01000075">
    <property type="protein sequence ID" value="GLQ76089.1"/>
    <property type="molecule type" value="Genomic_DNA"/>
</dbReference>
<keyword evidence="7" id="KW-0456">Lyase</keyword>
<evidence type="ECO:0000256" key="1">
    <source>
        <dbReference type="ARBA" id="ARBA00008136"/>
    </source>
</evidence>
<protein>
    <recommendedName>
        <fullName evidence="8">Abasic site processing protein</fullName>
        <ecNumber evidence="8">3.4.-.-</ecNumber>
    </recommendedName>
</protein>
<evidence type="ECO:0000313" key="10">
    <source>
        <dbReference type="Proteomes" id="UP001156690"/>
    </source>
</evidence>
<dbReference type="GO" id="GO:0016829">
    <property type="term" value="F:lyase activity"/>
    <property type="evidence" value="ECO:0007669"/>
    <property type="project" value="UniProtKB-KW"/>
</dbReference>
<evidence type="ECO:0000313" key="9">
    <source>
        <dbReference type="EMBL" id="GLQ76089.1"/>
    </source>
</evidence>
<dbReference type="AlphaFoldDB" id="A0AAV5P015"/>
<dbReference type="GO" id="GO:0006508">
    <property type="term" value="P:proteolysis"/>
    <property type="evidence" value="ECO:0007669"/>
    <property type="project" value="UniProtKB-KW"/>
</dbReference>
<keyword evidence="4 8" id="KW-0378">Hydrolase</keyword>
<dbReference type="InterPro" id="IPR003738">
    <property type="entry name" value="SRAP"/>
</dbReference>
<comment type="similarity">
    <text evidence="1 8">Belongs to the SOS response-associated peptidase family.</text>
</comment>
<sequence length="188" mass="21130">MMCGRLNVMDDPFAQQVCEQLGIRFLTQPNSDVRPTDTLAVVGAASFGLQQYDLSWGIKPHWAQKVIINAQAETVASKPTFRSAYESSRVVVPCSGWYEWVSHEGLKQKYLFEPPKDEPLYMAAIGLESMNNVVTLTTKPDKAYGLYHHRMPLLIPPNEVDRWLCASSIDTTDLLEHSGDLLLKVTEC</sequence>
<evidence type="ECO:0000256" key="4">
    <source>
        <dbReference type="ARBA" id="ARBA00022801"/>
    </source>
</evidence>
<evidence type="ECO:0000256" key="6">
    <source>
        <dbReference type="ARBA" id="ARBA00023125"/>
    </source>
</evidence>
<dbReference type="PANTHER" id="PTHR13604">
    <property type="entry name" value="DC12-RELATED"/>
    <property type="match status" value="1"/>
</dbReference>
<keyword evidence="5" id="KW-0190">Covalent protein-DNA linkage</keyword>
<evidence type="ECO:0000256" key="2">
    <source>
        <dbReference type="ARBA" id="ARBA00022670"/>
    </source>
</evidence>
<reference evidence="10" key="1">
    <citation type="journal article" date="2019" name="Int. J. Syst. Evol. Microbiol.">
        <title>The Global Catalogue of Microorganisms (GCM) 10K type strain sequencing project: providing services to taxonomists for standard genome sequencing and annotation.</title>
        <authorList>
            <consortium name="The Broad Institute Genomics Platform"/>
            <consortium name="The Broad Institute Genome Sequencing Center for Infectious Disease"/>
            <person name="Wu L."/>
            <person name="Ma J."/>
        </authorList>
    </citation>
    <scope>NUCLEOTIDE SEQUENCE [LARGE SCALE GENOMIC DNA]</scope>
    <source>
        <strain evidence="10">NBRC 15640</strain>
    </source>
</reference>
<gene>
    <name evidence="9" type="ORF">GCM10007932_54520</name>
</gene>
<dbReference type="Gene3D" id="3.90.1680.10">
    <property type="entry name" value="SOS response associated peptidase-like"/>
    <property type="match status" value="1"/>
</dbReference>
<dbReference type="GO" id="GO:0106300">
    <property type="term" value="P:protein-DNA covalent cross-linking repair"/>
    <property type="evidence" value="ECO:0007669"/>
    <property type="project" value="InterPro"/>
</dbReference>
<dbReference type="EC" id="3.4.-.-" evidence="8"/>
<dbReference type="GO" id="GO:0003697">
    <property type="term" value="F:single-stranded DNA binding"/>
    <property type="evidence" value="ECO:0007669"/>
    <property type="project" value="InterPro"/>
</dbReference>
<dbReference type="InterPro" id="IPR036590">
    <property type="entry name" value="SRAP-like"/>
</dbReference>
<name>A0AAV5P015_9VIBR</name>